<dbReference type="Proteomes" id="UP000186698">
    <property type="component" value="Chromosome 8L"/>
</dbReference>
<dbReference type="InterPro" id="IPR050488">
    <property type="entry name" value="Ig_Fc_receptor"/>
</dbReference>
<dbReference type="GO" id="GO:0007166">
    <property type="term" value="P:cell surface receptor signaling pathway"/>
    <property type="evidence" value="ECO:0007669"/>
    <property type="project" value="TreeGrafter"/>
</dbReference>
<sequence>MMLISLLELFSVPNITASSDPVTEGAEMSLDCVIKGSQQKGTSSGRLQFAFYRDGRVLQNFTTFSTYQVFPVQMKDSGEYSCEVRTSTNGETKMSNTVSIRIQELFSSPEIKVTPHTVTPGENLSIKCSTVSKSDTTKLRFRFYKDNVLVQNENLSNNYYVKSVQLKDSGNYSCDARINGTVKTSREIRIEVQAVFASNDTGTNSTSIEDVPQNDVHLIVLVPLILLLVVVALLIKYKHKLLAVFTTTYRSHPGPATDLLVETDPYYSFIEFSSIQKDPVIQTTNTDVTYTQVKA</sequence>
<feature type="transmembrane region" description="Helical" evidence="3">
    <location>
        <begin position="216"/>
        <end position="235"/>
    </location>
</feature>
<dbReference type="SUPFAM" id="SSF48726">
    <property type="entry name" value="Immunoglobulin"/>
    <property type="match status" value="2"/>
</dbReference>
<dbReference type="PANTHER" id="PTHR11481:SF64">
    <property type="entry name" value="FC RECEPTOR-LIKE PROTEIN 4"/>
    <property type="match status" value="1"/>
</dbReference>
<proteinExistence type="predicted"/>
<dbReference type="KEGG" id="xla:121397196"/>
<dbReference type="InterPro" id="IPR036179">
    <property type="entry name" value="Ig-like_dom_sf"/>
</dbReference>
<organism evidence="6 7">
    <name type="scientific">Xenopus laevis</name>
    <name type="common">African clawed frog</name>
    <dbReference type="NCBI Taxonomy" id="8355"/>
    <lineage>
        <taxon>Eukaryota</taxon>
        <taxon>Metazoa</taxon>
        <taxon>Chordata</taxon>
        <taxon>Craniata</taxon>
        <taxon>Vertebrata</taxon>
        <taxon>Euteleostomi</taxon>
        <taxon>Amphibia</taxon>
        <taxon>Batrachia</taxon>
        <taxon>Anura</taxon>
        <taxon>Pipoidea</taxon>
        <taxon>Pipidae</taxon>
        <taxon>Xenopodinae</taxon>
        <taxon>Xenopus</taxon>
        <taxon>Xenopus</taxon>
    </lineage>
</organism>
<dbReference type="Gene3D" id="2.60.40.10">
    <property type="entry name" value="Immunoglobulins"/>
    <property type="match status" value="2"/>
</dbReference>
<evidence type="ECO:0000256" key="3">
    <source>
        <dbReference type="SAM" id="Phobius"/>
    </source>
</evidence>
<accession>A0A8J1LIR9</accession>
<dbReference type="PANTHER" id="PTHR11481">
    <property type="entry name" value="IMMUNOGLOBULIN FC RECEPTOR"/>
    <property type="match status" value="1"/>
</dbReference>
<keyword evidence="3" id="KW-0812">Transmembrane</keyword>
<dbReference type="SMART" id="SM00409">
    <property type="entry name" value="IG"/>
    <property type="match status" value="2"/>
</dbReference>
<feature type="signal peptide" evidence="4">
    <location>
        <begin position="1"/>
        <end position="17"/>
    </location>
</feature>
<evidence type="ECO:0000313" key="6">
    <source>
        <dbReference type="Proteomes" id="UP000186698"/>
    </source>
</evidence>
<evidence type="ECO:0000313" key="7">
    <source>
        <dbReference type="RefSeq" id="XP_041429468.1"/>
    </source>
</evidence>
<dbReference type="InterPro" id="IPR003599">
    <property type="entry name" value="Ig_sub"/>
</dbReference>
<dbReference type="AlphaFoldDB" id="A0A8J1LIR9"/>
<dbReference type="InterPro" id="IPR007110">
    <property type="entry name" value="Ig-like_dom"/>
</dbReference>
<dbReference type="GO" id="GO:0006955">
    <property type="term" value="P:immune response"/>
    <property type="evidence" value="ECO:0007669"/>
    <property type="project" value="TreeGrafter"/>
</dbReference>
<dbReference type="GO" id="GO:0009897">
    <property type="term" value="C:external side of plasma membrane"/>
    <property type="evidence" value="ECO:0007669"/>
    <property type="project" value="TreeGrafter"/>
</dbReference>
<keyword evidence="3" id="KW-1133">Transmembrane helix</keyword>
<evidence type="ECO:0000256" key="2">
    <source>
        <dbReference type="ARBA" id="ARBA00023157"/>
    </source>
</evidence>
<keyword evidence="3" id="KW-0472">Membrane</keyword>
<name>A0A8J1LIR9_XENLA</name>
<evidence type="ECO:0000259" key="5">
    <source>
        <dbReference type="PROSITE" id="PS50835"/>
    </source>
</evidence>
<feature type="domain" description="Ig-like" evidence="5">
    <location>
        <begin position="109"/>
        <end position="189"/>
    </location>
</feature>
<gene>
    <name evidence="7" type="primary">LOC121397196</name>
</gene>
<keyword evidence="2" id="KW-1015">Disulfide bond</keyword>
<dbReference type="GeneID" id="121397196"/>
<reference evidence="7" key="1">
    <citation type="submission" date="2025-08" db="UniProtKB">
        <authorList>
            <consortium name="RefSeq"/>
        </authorList>
    </citation>
    <scope>IDENTIFICATION</scope>
    <source>
        <strain evidence="7">J_2021</strain>
        <tissue evidence="7">Erythrocytes</tissue>
    </source>
</reference>
<feature type="domain" description="Ig-like" evidence="5">
    <location>
        <begin position="13"/>
        <end position="99"/>
    </location>
</feature>
<dbReference type="InterPro" id="IPR013783">
    <property type="entry name" value="Ig-like_fold"/>
</dbReference>
<evidence type="ECO:0000256" key="1">
    <source>
        <dbReference type="ARBA" id="ARBA00022729"/>
    </source>
</evidence>
<keyword evidence="1 4" id="KW-0732">Signal</keyword>
<evidence type="ECO:0000256" key="4">
    <source>
        <dbReference type="SAM" id="SignalP"/>
    </source>
</evidence>
<dbReference type="PROSITE" id="PS50835">
    <property type="entry name" value="IG_LIKE"/>
    <property type="match status" value="2"/>
</dbReference>
<dbReference type="Pfam" id="PF13895">
    <property type="entry name" value="Ig_2"/>
    <property type="match status" value="2"/>
</dbReference>
<keyword evidence="6" id="KW-1185">Reference proteome</keyword>
<dbReference type="OrthoDB" id="10039395at2759"/>
<dbReference type="GO" id="GO:0004888">
    <property type="term" value="F:transmembrane signaling receptor activity"/>
    <property type="evidence" value="ECO:0007669"/>
    <property type="project" value="TreeGrafter"/>
</dbReference>
<protein>
    <submittedName>
        <fullName evidence="7">Fc receptor-like A</fullName>
    </submittedName>
</protein>
<dbReference type="RefSeq" id="XP_041429468.1">
    <property type="nucleotide sequence ID" value="XM_041573534.1"/>
</dbReference>
<feature type="chain" id="PRO_5035176465" evidence="4">
    <location>
        <begin position="18"/>
        <end position="295"/>
    </location>
</feature>